<evidence type="ECO:0000313" key="8">
    <source>
        <dbReference type="Proteomes" id="UP000095185"/>
    </source>
</evidence>
<proteinExistence type="inferred from homology"/>
<keyword evidence="7" id="KW-0689">Ribosomal protein</keyword>
<dbReference type="GO" id="GO:0032259">
    <property type="term" value="P:methylation"/>
    <property type="evidence" value="ECO:0007669"/>
    <property type="project" value="UniProtKB-KW"/>
</dbReference>
<evidence type="ECO:0000256" key="4">
    <source>
        <dbReference type="ARBA" id="ARBA00022679"/>
    </source>
</evidence>
<dbReference type="Pfam" id="PF06325">
    <property type="entry name" value="PrmA"/>
    <property type="match status" value="1"/>
</dbReference>
<organism evidence="7 8">
    <name type="scientific">Chlorobaculum limnaeum</name>
    <dbReference type="NCBI Taxonomy" id="274537"/>
    <lineage>
        <taxon>Bacteria</taxon>
        <taxon>Pseudomonadati</taxon>
        <taxon>Chlorobiota</taxon>
        <taxon>Chlorobiia</taxon>
        <taxon>Chlorobiales</taxon>
        <taxon>Chlorobiaceae</taxon>
        <taxon>Chlorobaculum</taxon>
    </lineage>
</organism>
<dbReference type="GO" id="GO:0016279">
    <property type="term" value="F:protein-lysine N-methyltransferase activity"/>
    <property type="evidence" value="ECO:0007669"/>
    <property type="project" value="RHEA"/>
</dbReference>
<keyword evidence="2 6" id="KW-0963">Cytoplasm</keyword>
<feature type="binding site" evidence="6">
    <location>
        <position position="156"/>
    </location>
    <ligand>
        <name>S-adenosyl-L-methionine</name>
        <dbReference type="ChEBI" id="CHEBI:59789"/>
    </ligand>
</feature>
<evidence type="ECO:0000256" key="1">
    <source>
        <dbReference type="ARBA" id="ARBA00009741"/>
    </source>
</evidence>
<feature type="binding site" evidence="6">
    <location>
        <position position="135"/>
    </location>
    <ligand>
        <name>S-adenosyl-L-methionine</name>
        <dbReference type="ChEBI" id="CHEBI:59789"/>
    </ligand>
</feature>
<dbReference type="SUPFAM" id="SSF53335">
    <property type="entry name" value="S-adenosyl-L-methionine-dependent methyltransferases"/>
    <property type="match status" value="1"/>
</dbReference>
<dbReference type="PANTHER" id="PTHR43648:SF1">
    <property type="entry name" value="ELECTRON TRANSFER FLAVOPROTEIN BETA SUBUNIT LYSINE METHYLTRANSFERASE"/>
    <property type="match status" value="1"/>
</dbReference>
<keyword evidence="7" id="KW-0687">Ribonucleoprotein</keyword>
<dbReference type="PANTHER" id="PTHR43648">
    <property type="entry name" value="ELECTRON TRANSFER FLAVOPROTEIN BETA SUBUNIT LYSINE METHYLTRANSFERASE"/>
    <property type="match status" value="1"/>
</dbReference>
<dbReference type="HAMAP" id="MF_00735">
    <property type="entry name" value="Methyltr_PrmA"/>
    <property type="match status" value="1"/>
</dbReference>
<dbReference type="InterPro" id="IPR004498">
    <property type="entry name" value="Ribosomal_PrmA_MeTrfase"/>
</dbReference>
<dbReference type="EC" id="2.1.1.-" evidence="6"/>
<keyword evidence="3 6" id="KW-0489">Methyltransferase</keyword>
<comment type="catalytic activity">
    <reaction evidence="6">
        <text>L-lysyl-[protein] + 3 S-adenosyl-L-methionine = N(6),N(6),N(6)-trimethyl-L-lysyl-[protein] + 3 S-adenosyl-L-homocysteine + 3 H(+)</text>
        <dbReference type="Rhea" id="RHEA:54192"/>
        <dbReference type="Rhea" id="RHEA-COMP:9752"/>
        <dbReference type="Rhea" id="RHEA-COMP:13826"/>
        <dbReference type="ChEBI" id="CHEBI:15378"/>
        <dbReference type="ChEBI" id="CHEBI:29969"/>
        <dbReference type="ChEBI" id="CHEBI:57856"/>
        <dbReference type="ChEBI" id="CHEBI:59789"/>
        <dbReference type="ChEBI" id="CHEBI:61961"/>
    </reaction>
</comment>
<keyword evidence="5 6" id="KW-0949">S-adenosyl-L-methionine</keyword>
<dbReference type="RefSeq" id="WP_069810907.1">
    <property type="nucleotide sequence ID" value="NZ_CP017305.1"/>
</dbReference>
<dbReference type="AlphaFoldDB" id="A0A1D8D0J4"/>
<dbReference type="InterPro" id="IPR050078">
    <property type="entry name" value="Ribosomal_L11_MeTrfase_PrmA"/>
</dbReference>
<dbReference type="STRING" id="274537.BIU88_11580"/>
<keyword evidence="4 6" id="KW-0808">Transferase</keyword>
<feature type="binding site" evidence="6">
    <location>
        <position position="225"/>
    </location>
    <ligand>
        <name>S-adenosyl-L-methionine</name>
        <dbReference type="ChEBI" id="CHEBI:59789"/>
    </ligand>
</feature>
<dbReference type="GO" id="GO:0005737">
    <property type="term" value="C:cytoplasm"/>
    <property type="evidence" value="ECO:0007669"/>
    <property type="project" value="UniProtKB-SubCell"/>
</dbReference>
<dbReference type="NCBIfam" id="NF001785">
    <property type="entry name" value="PRK00517.2-2"/>
    <property type="match status" value="1"/>
</dbReference>
<evidence type="ECO:0000256" key="6">
    <source>
        <dbReference type="HAMAP-Rule" id="MF_00735"/>
    </source>
</evidence>
<dbReference type="InterPro" id="IPR029063">
    <property type="entry name" value="SAM-dependent_MTases_sf"/>
</dbReference>
<evidence type="ECO:0000256" key="2">
    <source>
        <dbReference type="ARBA" id="ARBA00022490"/>
    </source>
</evidence>
<comment type="similarity">
    <text evidence="1 6">Belongs to the methyltransferase superfamily. PrmA family.</text>
</comment>
<evidence type="ECO:0000256" key="5">
    <source>
        <dbReference type="ARBA" id="ARBA00022691"/>
    </source>
</evidence>
<dbReference type="CDD" id="cd02440">
    <property type="entry name" value="AdoMet_MTases"/>
    <property type="match status" value="1"/>
</dbReference>
<protein>
    <recommendedName>
        <fullName evidence="6">Ribosomal protein L11 methyltransferase</fullName>
        <shortName evidence="6">L11 Mtase</shortName>
        <ecNumber evidence="6">2.1.1.-</ecNumber>
    </recommendedName>
</protein>
<feature type="binding site" evidence="6">
    <location>
        <position position="179"/>
    </location>
    <ligand>
        <name>S-adenosyl-L-methionine</name>
        <dbReference type="ChEBI" id="CHEBI:59789"/>
    </ligand>
</feature>
<dbReference type="EMBL" id="CP017305">
    <property type="protein sequence ID" value="AOS84716.1"/>
    <property type="molecule type" value="Genomic_DNA"/>
</dbReference>
<dbReference type="OrthoDB" id="9785995at2"/>
<sequence>MQPPKTHNHIELAFEIDSDLYEIYIALLSQEGIEYFLEDDRKLMAYLPESEWNAAKEESIKTLLQETFGSVPHFTASFMADRNWNAEWEAHLQPVEISDRFLIIQHQKEYAVKPGQIVIAINPKMSFGTGYHATTRLMMRQMEELDLGDKKIMDIGTGTGVLAIAARKLGNKNPILAFDNNAWAAENAVENVAENDVSDIRVELLDAEEELAANLEEGYDLILANINKNVLDRILPVIRRHAPKAQVLLSGVLVYDEPWLKKLLKRIDYTNVKTIYEDEWLSALIEPAK</sequence>
<dbReference type="KEGG" id="clz:BIU88_11580"/>
<keyword evidence="8" id="KW-1185">Reference proteome</keyword>
<dbReference type="GO" id="GO:0005840">
    <property type="term" value="C:ribosome"/>
    <property type="evidence" value="ECO:0007669"/>
    <property type="project" value="UniProtKB-KW"/>
</dbReference>
<dbReference type="Proteomes" id="UP000095185">
    <property type="component" value="Chromosome"/>
</dbReference>
<reference evidence="7" key="1">
    <citation type="submission" date="2016-09" db="EMBL/GenBank/DDBJ databases">
        <title>Genome sequence of Chlorobaculum limnaeum.</title>
        <authorList>
            <person name="Liu Z."/>
            <person name="Tank M."/>
            <person name="Bryant D.A."/>
        </authorList>
    </citation>
    <scope>NUCLEOTIDE SEQUENCE [LARGE SCALE GENOMIC DNA]</scope>
    <source>
        <strain evidence="7">DSM 1677</strain>
    </source>
</reference>
<comment type="subcellular location">
    <subcellularLocation>
        <location evidence="6">Cytoplasm</location>
    </subcellularLocation>
</comment>
<evidence type="ECO:0000256" key="3">
    <source>
        <dbReference type="ARBA" id="ARBA00022603"/>
    </source>
</evidence>
<name>A0A1D8D0J4_CHLLM</name>
<comment type="function">
    <text evidence="6">Methylates ribosomal protein L11.</text>
</comment>
<accession>A0A1D8D0J4</accession>
<evidence type="ECO:0000313" key="7">
    <source>
        <dbReference type="EMBL" id="AOS84716.1"/>
    </source>
</evidence>
<dbReference type="Gene3D" id="3.40.50.150">
    <property type="entry name" value="Vaccinia Virus protein VP39"/>
    <property type="match status" value="1"/>
</dbReference>
<gene>
    <name evidence="6" type="primary">prmA</name>
    <name evidence="7" type="ORF">BIU88_11580</name>
</gene>